<evidence type="ECO:0000313" key="3">
    <source>
        <dbReference type="EMBL" id="MDX8482079.1"/>
    </source>
</evidence>
<dbReference type="Gene3D" id="1.20.1290.10">
    <property type="entry name" value="AhpD-like"/>
    <property type="match status" value="1"/>
</dbReference>
<dbReference type="InterPro" id="IPR026968">
    <property type="entry name" value="PcaD/CatD"/>
</dbReference>
<feature type="domain" description="Carboxymuconolactone decarboxylase-like" evidence="2">
    <location>
        <begin position="303"/>
        <end position="385"/>
    </location>
</feature>
<dbReference type="PANTHER" id="PTHR43433:SF5">
    <property type="entry name" value="AB HYDROLASE-1 DOMAIN-CONTAINING PROTEIN"/>
    <property type="match status" value="1"/>
</dbReference>
<accession>A0ABU4Y821</accession>
<feature type="domain" description="AB hydrolase-1" evidence="1">
    <location>
        <begin position="28"/>
        <end position="245"/>
    </location>
</feature>
<keyword evidence="3" id="KW-0378">Hydrolase</keyword>
<gene>
    <name evidence="3" type="primary">pcaD</name>
    <name evidence="3" type="ORF">RFN28_26990</name>
</gene>
<dbReference type="Pfam" id="PF00561">
    <property type="entry name" value="Abhydrolase_1"/>
    <property type="match status" value="1"/>
</dbReference>
<reference evidence="3 4" key="1">
    <citation type="submission" date="2023-08" db="EMBL/GenBank/DDBJ databases">
        <title>Implementing the SeqCode for naming new Mesorhizobium species isolated from Vachellia karroo root nodules.</title>
        <authorList>
            <person name="Van Lill M."/>
        </authorList>
    </citation>
    <scope>NUCLEOTIDE SEQUENCE [LARGE SCALE GENOMIC DNA]</scope>
    <source>
        <strain evidence="3 4">VK24D</strain>
    </source>
</reference>
<comment type="caution">
    <text evidence="3">The sequence shown here is derived from an EMBL/GenBank/DDBJ whole genome shotgun (WGS) entry which is preliminary data.</text>
</comment>
<dbReference type="InterPro" id="IPR050471">
    <property type="entry name" value="AB_hydrolase"/>
</dbReference>
<evidence type="ECO:0000259" key="2">
    <source>
        <dbReference type="Pfam" id="PF02627"/>
    </source>
</evidence>
<dbReference type="EMBL" id="JAVIIW010000042">
    <property type="protein sequence ID" value="MDX8482079.1"/>
    <property type="molecule type" value="Genomic_DNA"/>
</dbReference>
<dbReference type="GO" id="GO:0047570">
    <property type="term" value="F:3-oxoadipate enol-lactonase activity"/>
    <property type="evidence" value="ECO:0007669"/>
    <property type="project" value="UniProtKB-EC"/>
</dbReference>
<dbReference type="SUPFAM" id="SSF69118">
    <property type="entry name" value="AhpD-like"/>
    <property type="match status" value="1"/>
</dbReference>
<dbReference type="PRINTS" id="PR00111">
    <property type="entry name" value="ABHYDROLASE"/>
</dbReference>
<dbReference type="InterPro" id="IPR003779">
    <property type="entry name" value="CMD-like"/>
</dbReference>
<dbReference type="SUPFAM" id="SSF53474">
    <property type="entry name" value="alpha/beta-Hydrolases"/>
    <property type="match status" value="1"/>
</dbReference>
<sequence length="405" mass="43426">MPMIKANGVQLFYELSGPTGAPVVAFSNSIGTSLTMWDALAPALRGRYRILRYDTRGHGRSQVVDQPITINDLANDLLGLLDALAIERAHIVGLSLGGMTAKALASSAPDRVLSLTLMATAACVPNPDGFRERAALVRSEGLAPLVDTMRQLWFTPEFLTSAPGTAAPILEAFAGLDPAGYAACCDAISRMDLRPSLGHIRAPTLIIAGRDDQATPVGSSDDIAMLIPQAELVILPKAAHLLAIEQAQAVAAHLLAFLDRHRESGHAPGAVSFEAGLLNRRSVLGEAHVERSLAQAGTFAQPWQDFITRTAWGEIWGDERLPWKTRSLVTLAMMVALHREEEFKLHVGPALRNGVSRSELQGLLLQSAIYAGVPAANAAFRWARDILGGDLADDSTEEKGKETDR</sequence>
<dbReference type="Gene3D" id="3.40.50.1820">
    <property type="entry name" value="alpha/beta hydrolase"/>
    <property type="match status" value="1"/>
</dbReference>
<proteinExistence type="predicted"/>
<evidence type="ECO:0000313" key="4">
    <source>
        <dbReference type="Proteomes" id="UP001287059"/>
    </source>
</evidence>
<keyword evidence="4" id="KW-1185">Reference proteome</keyword>
<dbReference type="EC" id="3.1.1.24" evidence="3"/>
<dbReference type="InterPro" id="IPR000073">
    <property type="entry name" value="AB_hydrolase_1"/>
</dbReference>
<dbReference type="InterPro" id="IPR029058">
    <property type="entry name" value="AB_hydrolase_fold"/>
</dbReference>
<dbReference type="Proteomes" id="UP001287059">
    <property type="component" value="Unassembled WGS sequence"/>
</dbReference>
<name>A0ABU4Y821_9HYPH</name>
<protein>
    <submittedName>
        <fullName evidence="3">3-oxoadipate enol-lactonase</fullName>
        <ecNumber evidence="3">3.1.1.24</ecNumber>
    </submittedName>
</protein>
<dbReference type="InterPro" id="IPR029032">
    <property type="entry name" value="AhpD-like"/>
</dbReference>
<dbReference type="NCBIfam" id="TIGR02427">
    <property type="entry name" value="protocat_pcaD"/>
    <property type="match status" value="1"/>
</dbReference>
<dbReference type="RefSeq" id="WP_320290219.1">
    <property type="nucleotide sequence ID" value="NZ_JAVIIW010000042.1"/>
</dbReference>
<evidence type="ECO:0000259" key="1">
    <source>
        <dbReference type="Pfam" id="PF00561"/>
    </source>
</evidence>
<dbReference type="Pfam" id="PF02627">
    <property type="entry name" value="CMD"/>
    <property type="match status" value="1"/>
</dbReference>
<dbReference type="PANTHER" id="PTHR43433">
    <property type="entry name" value="HYDROLASE, ALPHA/BETA FOLD FAMILY PROTEIN"/>
    <property type="match status" value="1"/>
</dbReference>
<organism evidence="3 4">
    <name type="scientific">Mesorhizobium album</name>
    <dbReference type="NCBI Taxonomy" id="3072314"/>
    <lineage>
        <taxon>Bacteria</taxon>
        <taxon>Pseudomonadati</taxon>
        <taxon>Pseudomonadota</taxon>
        <taxon>Alphaproteobacteria</taxon>
        <taxon>Hyphomicrobiales</taxon>
        <taxon>Phyllobacteriaceae</taxon>
        <taxon>Mesorhizobium</taxon>
    </lineage>
</organism>